<dbReference type="Proteomes" id="UP000264980">
    <property type="component" value="Chromosome"/>
</dbReference>
<accession>A0A0M2KGN5</accession>
<name>A0A0M2KGN5_9GAMM</name>
<dbReference type="AlphaFoldDB" id="A0A0M2KGN5"/>
<gene>
    <name evidence="1" type="ORF">AV903_25760</name>
    <name evidence="2" type="ORF">SY86_14730</name>
</gene>
<dbReference type="PATRIC" id="fig|65700.7.peg.3689"/>
<evidence type="ECO:0000313" key="2">
    <source>
        <dbReference type="EMBL" id="KKF36413.1"/>
    </source>
</evidence>
<keyword evidence="3" id="KW-1185">Reference proteome</keyword>
<dbReference type="STRING" id="65700.SY86_14730"/>
<reference evidence="1 4" key="2">
    <citation type="submission" date="2016-01" db="EMBL/GenBank/DDBJ databases">
        <authorList>
            <person name="Oliw E.H."/>
        </authorList>
    </citation>
    <scope>NUCLEOTIDE SEQUENCE [LARGE SCALE GENOMIC DNA]</scope>
    <source>
        <strain evidence="1 4">MDcuke</strain>
    </source>
</reference>
<dbReference type="Proteomes" id="UP000033924">
    <property type="component" value="Unassembled WGS sequence"/>
</dbReference>
<sequence>MLVKSSYQRIPLPAAHAGICQQMKRDLAIKYHLPENRADYDLFSGENEKTALSKPLIAMKGKQGSEMQYYLAQKKLKQLNTSA</sequence>
<evidence type="ECO:0000313" key="3">
    <source>
        <dbReference type="Proteomes" id="UP000033924"/>
    </source>
</evidence>
<evidence type="ECO:0000313" key="1">
    <source>
        <dbReference type="EMBL" id="AXF78627.1"/>
    </source>
</evidence>
<dbReference type="EMBL" id="JXNU01000003">
    <property type="protein sequence ID" value="KKF36413.1"/>
    <property type="molecule type" value="Genomic_DNA"/>
</dbReference>
<reference evidence="2" key="1">
    <citation type="submission" date="2015-01" db="EMBL/GenBank/DDBJ databases">
        <title>Erwinia tracheiphila.</title>
        <authorList>
            <person name="Shapiro L.R."/>
        </authorList>
    </citation>
    <scope>NUCLEOTIDE SEQUENCE [LARGE SCALE GENOMIC DNA]</scope>
    <source>
        <strain evidence="2">BuffGH</strain>
    </source>
</reference>
<protein>
    <submittedName>
        <fullName evidence="2">Uncharacterized protein</fullName>
    </submittedName>
</protein>
<evidence type="ECO:0000313" key="4">
    <source>
        <dbReference type="Proteomes" id="UP000264980"/>
    </source>
</evidence>
<organism evidence="2 3">
    <name type="scientific">Erwinia tracheiphila</name>
    <dbReference type="NCBI Taxonomy" id="65700"/>
    <lineage>
        <taxon>Bacteria</taxon>
        <taxon>Pseudomonadati</taxon>
        <taxon>Pseudomonadota</taxon>
        <taxon>Gammaproteobacteria</taxon>
        <taxon>Enterobacterales</taxon>
        <taxon>Erwiniaceae</taxon>
        <taxon>Erwinia</taxon>
    </lineage>
</organism>
<dbReference type="EMBL" id="CP013970">
    <property type="protein sequence ID" value="AXF78627.1"/>
    <property type="molecule type" value="Genomic_DNA"/>
</dbReference>
<proteinExistence type="predicted"/>